<dbReference type="Proteomes" id="UP000024942">
    <property type="component" value="Unassembled WGS sequence"/>
</dbReference>
<keyword evidence="2" id="KW-1185">Reference proteome</keyword>
<organism evidence="1 2">
    <name type="scientific">Hyphomonas oceanitis SCH89</name>
    <dbReference type="NCBI Taxonomy" id="1280953"/>
    <lineage>
        <taxon>Bacteria</taxon>
        <taxon>Pseudomonadati</taxon>
        <taxon>Pseudomonadota</taxon>
        <taxon>Alphaproteobacteria</taxon>
        <taxon>Hyphomonadales</taxon>
        <taxon>Hyphomonadaceae</taxon>
        <taxon>Hyphomonas</taxon>
    </lineage>
</organism>
<dbReference type="eggNOG" id="ENOG502ZGCI">
    <property type="taxonomic scope" value="Bacteria"/>
</dbReference>
<evidence type="ECO:0000313" key="2">
    <source>
        <dbReference type="Proteomes" id="UP000024942"/>
    </source>
</evidence>
<dbReference type="STRING" id="1280953.HOC_10829"/>
<gene>
    <name evidence="1" type="ORF">HOC_10829</name>
</gene>
<name>A0A059G6Z5_9PROT</name>
<evidence type="ECO:0000313" key="1">
    <source>
        <dbReference type="EMBL" id="KDA02484.1"/>
    </source>
</evidence>
<sequence>MVSINRLLSEIGAPIAFRHLPFRKIPFSMYDDALERALGLGLVVGAGVDYAKMPNSQTRVRSQHVFRVVTFKSGSVHLFDDSGECSPPELNLGFEDLTKAIIAAGDGWWLIGEPASLEQVGGL</sequence>
<dbReference type="EMBL" id="ARYL01000014">
    <property type="protein sequence ID" value="KDA02484.1"/>
    <property type="molecule type" value="Genomic_DNA"/>
</dbReference>
<accession>A0A059G6Z5</accession>
<dbReference type="AlphaFoldDB" id="A0A059G6Z5"/>
<protein>
    <submittedName>
        <fullName evidence="1">Uncharacterized protein</fullName>
    </submittedName>
</protein>
<proteinExistence type="predicted"/>
<reference evidence="1 2" key="1">
    <citation type="journal article" date="2014" name="Antonie Van Leeuwenhoek">
        <title>Hyphomonas beringensis sp. nov. and Hyphomonas chukchiensis sp. nov., isolated from surface seawater of the Bering Sea and Chukchi Sea.</title>
        <authorList>
            <person name="Li C."/>
            <person name="Lai Q."/>
            <person name="Li G."/>
            <person name="Dong C."/>
            <person name="Wang J."/>
            <person name="Liao Y."/>
            <person name="Shao Z."/>
        </authorList>
    </citation>
    <scope>NUCLEOTIDE SEQUENCE [LARGE SCALE GENOMIC DNA]</scope>
    <source>
        <strain evidence="1 2">SCH89</strain>
    </source>
</reference>
<comment type="caution">
    <text evidence="1">The sequence shown here is derived from an EMBL/GenBank/DDBJ whole genome shotgun (WGS) entry which is preliminary data.</text>
</comment>